<dbReference type="EMBL" id="JBEPSB010000003">
    <property type="protein sequence ID" value="MET4559845.1"/>
    <property type="molecule type" value="Genomic_DNA"/>
</dbReference>
<dbReference type="RefSeq" id="WP_107948028.1">
    <property type="nucleotide sequence ID" value="NZ_CP073713.1"/>
</dbReference>
<dbReference type="SUPFAM" id="SSF46689">
    <property type="entry name" value="Homeodomain-like"/>
    <property type="match status" value="1"/>
</dbReference>
<dbReference type="PROSITE" id="PS50977">
    <property type="entry name" value="HTH_TETR_2"/>
    <property type="match status" value="1"/>
</dbReference>
<reference evidence="5 6" key="1">
    <citation type="submission" date="2024-06" db="EMBL/GenBank/DDBJ databases">
        <title>Sorghum-associated microbial communities from plants grown in Nebraska, USA.</title>
        <authorList>
            <person name="Schachtman D."/>
        </authorList>
    </citation>
    <scope>NUCLEOTIDE SEQUENCE [LARGE SCALE GENOMIC DNA]</scope>
    <source>
        <strain evidence="5 6">736</strain>
    </source>
</reference>
<dbReference type="InterPro" id="IPR036271">
    <property type="entry name" value="Tet_transcr_reg_TetR-rel_C_sf"/>
</dbReference>
<dbReference type="SUPFAM" id="SSF48498">
    <property type="entry name" value="Tetracyclin repressor-like, C-terminal domain"/>
    <property type="match status" value="1"/>
</dbReference>
<accession>A0ABV2PFX2</accession>
<dbReference type="PANTHER" id="PTHR43479:SF11">
    <property type="entry name" value="ACREF_ENVCD OPERON REPRESSOR-RELATED"/>
    <property type="match status" value="1"/>
</dbReference>
<keyword evidence="6" id="KW-1185">Reference proteome</keyword>
<keyword evidence="1" id="KW-0678">Repressor</keyword>
<evidence type="ECO:0000256" key="3">
    <source>
        <dbReference type="PROSITE-ProRule" id="PRU00335"/>
    </source>
</evidence>
<dbReference type="Gene3D" id="1.10.10.60">
    <property type="entry name" value="Homeodomain-like"/>
    <property type="match status" value="1"/>
</dbReference>
<proteinExistence type="predicted"/>
<dbReference type="PANTHER" id="PTHR43479">
    <property type="entry name" value="ACREF/ENVCD OPERON REPRESSOR-RELATED"/>
    <property type="match status" value="1"/>
</dbReference>
<dbReference type="Proteomes" id="UP001549363">
    <property type="component" value="Unassembled WGS sequence"/>
</dbReference>
<keyword evidence="2 3" id="KW-0238">DNA-binding</keyword>
<dbReference type="PRINTS" id="PR00455">
    <property type="entry name" value="HTHTETR"/>
</dbReference>
<protein>
    <submittedName>
        <fullName evidence="5">AcrR family transcriptional regulator</fullName>
    </submittedName>
</protein>
<dbReference type="InterPro" id="IPR001647">
    <property type="entry name" value="HTH_TetR"/>
</dbReference>
<evidence type="ECO:0000313" key="5">
    <source>
        <dbReference type="EMBL" id="MET4559845.1"/>
    </source>
</evidence>
<sequence length="199" mass="23255">MDLENKTTKGLQTQLHIMTVALDLFKTLGYDNVSVDRIVKESKTSKGSFYQHFPSKSSIFMMRFMEMDEKYLHIYEEIKQQNTLAIERLEAFCLAVFRCIEKEMGKDLMRVIYSAAIISNEHTFFTNENRKLYVILRQIIEEGKEDSSIQDVESTKVFFQMIVQCLMGAIYYWGLQLDDVTLEELGKPLVTKLMTSLRL</sequence>
<evidence type="ECO:0000259" key="4">
    <source>
        <dbReference type="PROSITE" id="PS50977"/>
    </source>
</evidence>
<gene>
    <name evidence="5" type="ORF">ABIA69_000988</name>
</gene>
<name>A0ABV2PFX2_9BACI</name>
<evidence type="ECO:0000256" key="2">
    <source>
        <dbReference type="ARBA" id="ARBA00023125"/>
    </source>
</evidence>
<dbReference type="InterPro" id="IPR050624">
    <property type="entry name" value="HTH-type_Tx_Regulator"/>
</dbReference>
<feature type="DNA-binding region" description="H-T-H motif" evidence="3">
    <location>
        <begin position="34"/>
        <end position="53"/>
    </location>
</feature>
<dbReference type="Gene3D" id="1.10.357.10">
    <property type="entry name" value="Tetracycline Repressor, domain 2"/>
    <property type="match status" value="1"/>
</dbReference>
<dbReference type="Pfam" id="PF00440">
    <property type="entry name" value="TetR_N"/>
    <property type="match status" value="1"/>
</dbReference>
<feature type="domain" description="HTH tetR-type" evidence="4">
    <location>
        <begin position="11"/>
        <end position="71"/>
    </location>
</feature>
<dbReference type="InterPro" id="IPR009057">
    <property type="entry name" value="Homeodomain-like_sf"/>
</dbReference>
<evidence type="ECO:0000256" key="1">
    <source>
        <dbReference type="ARBA" id="ARBA00022491"/>
    </source>
</evidence>
<evidence type="ECO:0000313" key="6">
    <source>
        <dbReference type="Proteomes" id="UP001549363"/>
    </source>
</evidence>
<comment type="caution">
    <text evidence="5">The sequence shown here is derived from an EMBL/GenBank/DDBJ whole genome shotgun (WGS) entry which is preliminary data.</text>
</comment>
<organism evidence="5 6">
    <name type="scientific">Lysinibacillus parviboronicapiens</name>
    <dbReference type="NCBI Taxonomy" id="436516"/>
    <lineage>
        <taxon>Bacteria</taxon>
        <taxon>Bacillati</taxon>
        <taxon>Bacillota</taxon>
        <taxon>Bacilli</taxon>
        <taxon>Bacillales</taxon>
        <taxon>Bacillaceae</taxon>
        <taxon>Lysinibacillus</taxon>
    </lineage>
</organism>